<accession>A0A6P5QFL3</accession>
<dbReference type="SUPFAM" id="SSF50729">
    <property type="entry name" value="PH domain-like"/>
    <property type="match status" value="1"/>
</dbReference>
<organism evidence="1 2">
    <name type="scientific">Mus caroli</name>
    <name type="common">Ryukyu mouse</name>
    <name type="synonym">Ricefield mouse</name>
    <dbReference type="NCBI Taxonomy" id="10089"/>
    <lineage>
        <taxon>Eukaryota</taxon>
        <taxon>Metazoa</taxon>
        <taxon>Chordata</taxon>
        <taxon>Craniata</taxon>
        <taxon>Vertebrata</taxon>
        <taxon>Euteleostomi</taxon>
        <taxon>Mammalia</taxon>
        <taxon>Eutheria</taxon>
        <taxon>Euarchontoglires</taxon>
        <taxon>Glires</taxon>
        <taxon>Rodentia</taxon>
        <taxon>Myomorpha</taxon>
        <taxon>Muroidea</taxon>
        <taxon>Muridae</taxon>
        <taxon>Murinae</taxon>
        <taxon>Mus</taxon>
        <taxon>Mus</taxon>
    </lineage>
</organism>
<dbReference type="GeneID" id="110302738"/>
<dbReference type="CTD" id="440107"/>
<dbReference type="PANTHER" id="PTHR13217:SF6">
    <property type="entry name" value="PLECKSTRIN HOMOLOGY DOMAIN-CONTAINING FAMILY G MEMBER 7"/>
    <property type="match status" value="1"/>
</dbReference>
<dbReference type="GO" id="GO:0007266">
    <property type="term" value="P:Rho protein signal transduction"/>
    <property type="evidence" value="ECO:0007669"/>
    <property type="project" value="TreeGrafter"/>
</dbReference>
<evidence type="ECO:0000313" key="2">
    <source>
        <dbReference type="RefSeq" id="XP_021029153.1"/>
    </source>
</evidence>
<dbReference type="Proteomes" id="UP000515126">
    <property type="component" value="Chromosome 10"/>
</dbReference>
<protein>
    <submittedName>
        <fullName evidence="2">Pleckstrin homology domain-containing family G member 7</fullName>
    </submittedName>
</protein>
<reference evidence="2" key="1">
    <citation type="submission" date="2025-08" db="UniProtKB">
        <authorList>
            <consortium name="RefSeq"/>
        </authorList>
    </citation>
    <scope>IDENTIFICATION</scope>
</reference>
<dbReference type="PANTHER" id="PTHR13217">
    <property type="entry name" value="PLECKSTRIN HOMOLOGY DOMAIN-CONTAINING FAMILY G MEMBER 7"/>
    <property type="match status" value="1"/>
</dbReference>
<dbReference type="InterPro" id="IPR040181">
    <property type="entry name" value="PKHG5/7"/>
</dbReference>
<keyword evidence="1" id="KW-1185">Reference proteome</keyword>
<dbReference type="InterPro" id="IPR011993">
    <property type="entry name" value="PH-like_dom_sf"/>
</dbReference>
<dbReference type="RefSeq" id="XP_021029153.1">
    <property type="nucleotide sequence ID" value="XM_021173494.1"/>
</dbReference>
<sequence>MTKNSNSVLSEAGSLLEDGVSEVASEVTLLLVPPLHRLTPCPMLLSSIWKRSRQSTEKIIIHSIKEKVEKSTGFSIGSLDQFNQNRLPIRVPQKATPKTIQAILDPLKISAYCFNAHFLLSSSENTRFLDVYLFLFDDFLLITKIRHNKKIQKLRGLDTCLMCPSLTPDLQAIVKSTMLDQPIPLDKQIVKSIDPFQVR</sequence>
<name>A0A6P5QFL3_MUSCR</name>
<dbReference type="KEGG" id="mcal:110302738"/>
<proteinExistence type="predicted"/>
<gene>
    <name evidence="2" type="primary">Plekhg7</name>
</gene>
<evidence type="ECO:0000313" key="1">
    <source>
        <dbReference type="Proteomes" id="UP000515126"/>
    </source>
</evidence>
<dbReference type="Gene3D" id="2.30.29.30">
    <property type="entry name" value="Pleckstrin-homology domain (PH domain)/Phosphotyrosine-binding domain (PTB)"/>
    <property type="match status" value="1"/>
</dbReference>
<dbReference type="AlphaFoldDB" id="A0A6P5QFL3"/>